<dbReference type="GO" id="GO:0042254">
    <property type="term" value="P:ribosome biogenesis"/>
    <property type="evidence" value="ECO:0007669"/>
    <property type="project" value="TreeGrafter"/>
</dbReference>
<comment type="caution">
    <text evidence="3">The sequence shown here is derived from an EMBL/GenBank/DDBJ whole genome shotgun (WGS) entry which is preliminary data.</text>
</comment>
<dbReference type="GO" id="GO:0016887">
    <property type="term" value="F:ATP hydrolysis activity"/>
    <property type="evidence" value="ECO:0007669"/>
    <property type="project" value="TreeGrafter"/>
</dbReference>
<evidence type="ECO:0000313" key="4">
    <source>
        <dbReference type="Proteomes" id="UP001187315"/>
    </source>
</evidence>
<accession>A0AA88SW60</accession>
<dbReference type="Gene3D" id="1.10.8.60">
    <property type="match status" value="1"/>
</dbReference>
<dbReference type="GO" id="GO:0005524">
    <property type="term" value="F:ATP binding"/>
    <property type="evidence" value="ECO:0007669"/>
    <property type="project" value="UniProtKB-KW"/>
</dbReference>
<keyword evidence="1" id="KW-0547">Nucleotide-binding</keyword>
<evidence type="ECO:0000256" key="1">
    <source>
        <dbReference type="ARBA" id="ARBA00022741"/>
    </source>
</evidence>
<dbReference type="InterPro" id="IPR027417">
    <property type="entry name" value="P-loop_NTPase"/>
</dbReference>
<dbReference type="AlphaFoldDB" id="A0AA88SW60"/>
<dbReference type="GO" id="GO:0005634">
    <property type="term" value="C:nucleus"/>
    <property type="evidence" value="ECO:0007669"/>
    <property type="project" value="TreeGrafter"/>
</dbReference>
<organism evidence="3 4">
    <name type="scientific">Tachysurus vachellii</name>
    <name type="common">Darkbarbel catfish</name>
    <name type="synonym">Pelteobagrus vachellii</name>
    <dbReference type="NCBI Taxonomy" id="175792"/>
    <lineage>
        <taxon>Eukaryota</taxon>
        <taxon>Metazoa</taxon>
        <taxon>Chordata</taxon>
        <taxon>Craniata</taxon>
        <taxon>Vertebrata</taxon>
        <taxon>Euteleostomi</taxon>
        <taxon>Actinopterygii</taxon>
        <taxon>Neopterygii</taxon>
        <taxon>Teleostei</taxon>
        <taxon>Ostariophysi</taxon>
        <taxon>Siluriformes</taxon>
        <taxon>Bagridae</taxon>
        <taxon>Tachysurus</taxon>
    </lineage>
</organism>
<dbReference type="GO" id="GO:0003723">
    <property type="term" value="F:RNA binding"/>
    <property type="evidence" value="ECO:0007669"/>
    <property type="project" value="TreeGrafter"/>
</dbReference>
<keyword evidence="2" id="KW-0067">ATP-binding</keyword>
<dbReference type="InterPro" id="IPR050168">
    <property type="entry name" value="AAA_ATPase_domain"/>
</dbReference>
<dbReference type="PANTHER" id="PTHR23077">
    <property type="entry name" value="AAA-FAMILY ATPASE"/>
    <property type="match status" value="1"/>
</dbReference>
<evidence type="ECO:0000313" key="3">
    <source>
        <dbReference type="EMBL" id="KAK2852659.1"/>
    </source>
</evidence>
<dbReference type="EMBL" id="JAVHJS010000007">
    <property type="protein sequence ID" value="KAK2852659.1"/>
    <property type="molecule type" value="Genomic_DNA"/>
</dbReference>
<evidence type="ECO:0000256" key="2">
    <source>
        <dbReference type="ARBA" id="ARBA00022840"/>
    </source>
</evidence>
<sequence length="106" mass="12117">MASTNRPDIIDPAMLRPGRLDKTLYVGLPLPEDRHAILLTITKRGTKPRLDLDVNLEEIAHDERCDRFTAHILLQLPLRHTSQQEKFRRGFQEGAALRFQTGPAHV</sequence>
<dbReference type="PANTHER" id="PTHR23077:SF171">
    <property type="entry name" value="NUCLEAR VALOSIN-CONTAINING PROTEIN-LIKE"/>
    <property type="match status" value="1"/>
</dbReference>
<dbReference type="Gene3D" id="3.40.50.300">
    <property type="entry name" value="P-loop containing nucleotide triphosphate hydrolases"/>
    <property type="match status" value="1"/>
</dbReference>
<keyword evidence="4" id="KW-1185">Reference proteome</keyword>
<reference evidence="3" key="1">
    <citation type="submission" date="2023-08" db="EMBL/GenBank/DDBJ databases">
        <title>Pelteobagrus vachellii genome.</title>
        <authorList>
            <person name="Liu H."/>
        </authorList>
    </citation>
    <scope>NUCLEOTIDE SEQUENCE</scope>
    <source>
        <strain evidence="3">PRFRI_2022a</strain>
        <tissue evidence="3">Muscle</tissue>
    </source>
</reference>
<dbReference type="SUPFAM" id="SSF52540">
    <property type="entry name" value="P-loop containing nucleoside triphosphate hydrolases"/>
    <property type="match status" value="1"/>
</dbReference>
<dbReference type="Proteomes" id="UP001187315">
    <property type="component" value="Unassembled WGS sequence"/>
</dbReference>
<protein>
    <submittedName>
        <fullName evidence="3">Uncharacterized protein</fullName>
    </submittedName>
</protein>
<name>A0AA88SW60_TACVA</name>
<dbReference type="GO" id="GO:1990275">
    <property type="term" value="F:preribosome binding"/>
    <property type="evidence" value="ECO:0007669"/>
    <property type="project" value="TreeGrafter"/>
</dbReference>
<proteinExistence type="predicted"/>
<gene>
    <name evidence="3" type="ORF">Q7C36_007860</name>
</gene>